<dbReference type="AlphaFoldDB" id="A0A0S4JMF7"/>
<evidence type="ECO:0000256" key="7">
    <source>
        <dbReference type="ARBA" id="ARBA00023136"/>
    </source>
</evidence>
<evidence type="ECO:0000256" key="1">
    <source>
        <dbReference type="ARBA" id="ARBA00006103"/>
    </source>
</evidence>
<evidence type="ECO:0000256" key="5">
    <source>
        <dbReference type="ARBA" id="ARBA00022989"/>
    </source>
</evidence>
<dbReference type="InterPro" id="IPR016482">
    <property type="entry name" value="SecG/Sec61-beta/Sbh"/>
</dbReference>
<comment type="subcellular location">
    <subcellularLocation>
        <location evidence="8">Endomembrane system</location>
        <topology evidence="8">Single-pass membrane protein</topology>
    </subcellularLocation>
</comment>
<evidence type="ECO:0000256" key="9">
    <source>
        <dbReference type="SAM" id="Phobius"/>
    </source>
</evidence>
<protein>
    <submittedName>
        <fullName evidence="10">GPI-anchored surface protein, putative</fullName>
    </submittedName>
</protein>
<keyword evidence="4" id="KW-0653">Protein transport</keyword>
<dbReference type="Pfam" id="PF03911">
    <property type="entry name" value="Sec61_beta"/>
    <property type="match status" value="1"/>
</dbReference>
<dbReference type="Proteomes" id="UP000051952">
    <property type="component" value="Unassembled WGS sequence"/>
</dbReference>
<keyword evidence="2" id="KW-0813">Transport</keyword>
<evidence type="ECO:0000256" key="4">
    <source>
        <dbReference type="ARBA" id="ARBA00022927"/>
    </source>
</evidence>
<keyword evidence="7 9" id="KW-0472">Membrane</keyword>
<name>A0A0S4JMF7_BODSA</name>
<dbReference type="OrthoDB" id="5401193at2759"/>
<keyword evidence="3 9" id="KW-0812">Transmembrane</keyword>
<evidence type="ECO:0000256" key="6">
    <source>
        <dbReference type="ARBA" id="ARBA00023010"/>
    </source>
</evidence>
<reference evidence="11" key="1">
    <citation type="submission" date="2015-09" db="EMBL/GenBank/DDBJ databases">
        <authorList>
            <consortium name="Pathogen Informatics"/>
        </authorList>
    </citation>
    <scope>NUCLEOTIDE SEQUENCE [LARGE SCALE GENOMIC DNA]</scope>
    <source>
        <strain evidence="11">Lake Konstanz</strain>
    </source>
</reference>
<dbReference type="GO" id="GO:0012505">
    <property type="term" value="C:endomembrane system"/>
    <property type="evidence" value="ECO:0007669"/>
    <property type="project" value="UniProtKB-SubCell"/>
</dbReference>
<dbReference type="EMBL" id="CYKH01002075">
    <property type="protein sequence ID" value="CUG92695.1"/>
    <property type="molecule type" value="Genomic_DNA"/>
</dbReference>
<feature type="transmembrane region" description="Helical" evidence="9">
    <location>
        <begin position="30"/>
        <end position="49"/>
    </location>
</feature>
<keyword evidence="11" id="KW-1185">Reference proteome</keyword>
<evidence type="ECO:0000313" key="11">
    <source>
        <dbReference type="Proteomes" id="UP000051952"/>
    </source>
</evidence>
<dbReference type="VEuPathDB" id="TriTrypDB:BSAL_38900"/>
<keyword evidence="6" id="KW-0811">Translocation</keyword>
<accession>A0A0S4JMF7</accession>
<gene>
    <name evidence="10" type="ORF">BSAL_38900</name>
</gene>
<evidence type="ECO:0000256" key="8">
    <source>
        <dbReference type="ARBA" id="ARBA00037847"/>
    </source>
</evidence>
<evidence type="ECO:0000256" key="2">
    <source>
        <dbReference type="ARBA" id="ARBA00022448"/>
    </source>
</evidence>
<evidence type="ECO:0000313" key="10">
    <source>
        <dbReference type="EMBL" id="CUG92695.1"/>
    </source>
</evidence>
<organism evidence="10 11">
    <name type="scientific">Bodo saltans</name>
    <name type="common">Flagellated protozoan</name>
    <dbReference type="NCBI Taxonomy" id="75058"/>
    <lineage>
        <taxon>Eukaryota</taxon>
        <taxon>Discoba</taxon>
        <taxon>Euglenozoa</taxon>
        <taxon>Kinetoplastea</taxon>
        <taxon>Metakinetoplastina</taxon>
        <taxon>Eubodonida</taxon>
        <taxon>Bodonidae</taxon>
        <taxon>Bodo</taxon>
    </lineage>
</organism>
<keyword evidence="5 9" id="KW-1133">Transmembrane helix</keyword>
<proteinExistence type="inferred from homology"/>
<sequence length="55" mass="6099">MKGMQKGRFRQQQGGAVSDLESTGFEVQPIHVLFGTVAFVLTVILLHFYGKFVGK</sequence>
<comment type="similarity">
    <text evidence="1">Belongs to the SEC61-beta family.</text>
</comment>
<evidence type="ECO:0000256" key="3">
    <source>
        <dbReference type="ARBA" id="ARBA00022692"/>
    </source>
</evidence>
<dbReference type="OMA" id="MKGMQKG"/>
<dbReference type="GO" id="GO:0015031">
    <property type="term" value="P:protein transport"/>
    <property type="evidence" value="ECO:0007669"/>
    <property type="project" value="UniProtKB-KW"/>
</dbReference>